<dbReference type="Proteomes" id="UP000046187">
    <property type="component" value="Unassembled WGS sequence"/>
</dbReference>
<evidence type="ECO:0008006" key="4">
    <source>
        <dbReference type="Google" id="ProtNLM"/>
    </source>
</evidence>
<feature type="transmembrane region" description="Helical" evidence="1">
    <location>
        <begin position="182"/>
        <end position="199"/>
    </location>
</feature>
<evidence type="ECO:0000256" key="1">
    <source>
        <dbReference type="SAM" id="Phobius"/>
    </source>
</evidence>
<dbReference type="PANTHER" id="PTHR42709:SF11">
    <property type="entry name" value="DEDA FAMILY PROTEIN"/>
    <property type="match status" value="1"/>
</dbReference>
<dbReference type="PANTHER" id="PTHR42709">
    <property type="entry name" value="ALKALINE PHOSPHATASE LIKE PROTEIN"/>
    <property type="match status" value="1"/>
</dbReference>
<dbReference type="GO" id="GO:0005886">
    <property type="term" value="C:plasma membrane"/>
    <property type="evidence" value="ECO:0007669"/>
    <property type="project" value="TreeGrafter"/>
</dbReference>
<dbReference type="InterPro" id="IPR051311">
    <property type="entry name" value="DedA_domain"/>
</dbReference>
<accession>A0A0K2ZXU3</accession>
<reference evidence="3" key="1">
    <citation type="submission" date="2015-07" db="EMBL/GenBank/DDBJ databases">
        <authorList>
            <person name="Wibberg D."/>
        </authorList>
    </citation>
    <scope>NUCLEOTIDE SEQUENCE [LARGE SCALE GENOMIC DNA]</scope>
</reference>
<evidence type="ECO:0000313" key="3">
    <source>
        <dbReference type="Proteomes" id="UP000046187"/>
    </source>
</evidence>
<keyword evidence="1" id="KW-0812">Transmembrane</keyword>
<keyword evidence="1" id="KW-0472">Membrane</keyword>
<protein>
    <recommendedName>
        <fullName evidence="4">DedA family protein</fullName>
    </recommendedName>
</protein>
<dbReference type="RefSeq" id="WP_053836133.1">
    <property type="nucleotide sequence ID" value="NZ_CXOI01000054.1"/>
</dbReference>
<evidence type="ECO:0000313" key="2">
    <source>
        <dbReference type="EMBL" id="CTP90616.1"/>
    </source>
</evidence>
<feature type="transmembrane region" description="Helical" evidence="1">
    <location>
        <begin position="130"/>
        <end position="151"/>
    </location>
</feature>
<proteinExistence type="predicted"/>
<gene>
    <name evidence="2" type="ORF">XTALMG727_3137</name>
</gene>
<dbReference type="EMBL" id="CXOI01000054">
    <property type="protein sequence ID" value="CTP90616.1"/>
    <property type="molecule type" value="Genomic_DNA"/>
</dbReference>
<keyword evidence="1" id="KW-1133">Transmembrane helix</keyword>
<name>A0A0K2ZXU3_9XANT</name>
<keyword evidence="3" id="KW-1185">Reference proteome</keyword>
<feature type="transmembrane region" description="Helical" evidence="1">
    <location>
        <begin position="55"/>
        <end position="80"/>
    </location>
</feature>
<dbReference type="AlphaFoldDB" id="A0A0K2ZXU3"/>
<organism evidence="2 3">
    <name type="scientific">Xanthomonas graminis pv. arrhenatheri LMG 727</name>
    <dbReference type="NCBI Taxonomy" id="1195923"/>
    <lineage>
        <taxon>Bacteria</taxon>
        <taxon>Pseudomonadati</taxon>
        <taxon>Pseudomonadota</taxon>
        <taxon>Gammaproteobacteria</taxon>
        <taxon>Lysobacterales</taxon>
        <taxon>Lysobacteraceae</taxon>
        <taxon>Xanthomonas</taxon>
        <taxon>Xanthomonas translucens group</taxon>
        <taxon>Xanthomonas graminis</taxon>
    </lineage>
</organism>
<sequence>MKIFGPLYERAIAWSRHRRAPTFLTALSFAEAIVFPVPPEVMLAPMSLAQPRRALWFATLSLMGSVAGALVGYTLGHFAFAAVQPLIEWLGWTQKIDAQVSHLRDVVAESPWRAFWLLVLAGFTPIPLKIFTWASGIVGIPLLPFLASMLVGRGKRVYLVAGAIRLGGPRAEAALRRWIEPLGWVAMAILALLVVWVIWRAKYG</sequence>